<protein>
    <recommendedName>
        <fullName evidence="1">HDOD domain-containing protein</fullName>
    </recommendedName>
</protein>
<dbReference type="InterPro" id="IPR013976">
    <property type="entry name" value="HDOD"/>
</dbReference>
<dbReference type="Proteomes" id="UP000287410">
    <property type="component" value="Unassembled WGS sequence"/>
</dbReference>
<keyword evidence="3" id="KW-1185">Reference proteome</keyword>
<evidence type="ECO:0000259" key="1">
    <source>
        <dbReference type="PROSITE" id="PS51833"/>
    </source>
</evidence>
<gene>
    <name evidence="2" type="ORF">CWE12_10395</name>
</gene>
<dbReference type="Pfam" id="PF08668">
    <property type="entry name" value="HDOD"/>
    <property type="match status" value="1"/>
</dbReference>
<feature type="domain" description="HDOD" evidence="1">
    <location>
        <begin position="108"/>
        <end position="314"/>
    </location>
</feature>
<proteinExistence type="predicted"/>
<dbReference type="PROSITE" id="PS51833">
    <property type="entry name" value="HDOD"/>
    <property type="match status" value="1"/>
</dbReference>
<dbReference type="EMBL" id="PIPN01000004">
    <property type="protein sequence ID" value="RUO29379.1"/>
    <property type="molecule type" value="Genomic_DNA"/>
</dbReference>
<comment type="caution">
    <text evidence="2">The sequence shown here is derived from an EMBL/GenBank/DDBJ whole genome shotgun (WGS) entry which is preliminary data.</text>
</comment>
<name>A0ABY0BY80_9GAMM</name>
<dbReference type="Gene3D" id="1.10.3210.10">
    <property type="entry name" value="Hypothetical protein af1432"/>
    <property type="match status" value="1"/>
</dbReference>
<evidence type="ECO:0000313" key="3">
    <source>
        <dbReference type="Proteomes" id="UP000287410"/>
    </source>
</evidence>
<evidence type="ECO:0000313" key="2">
    <source>
        <dbReference type="EMBL" id="RUO29379.1"/>
    </source>
</evidence>
<reference evidence="2 3" key="1">
    <citation type="journal article" date="2018" name="Front. Microbiol.">
        <title>Genome-Based Analysis Reveals the Taxonomy and Diversity of the Family Idiomarinaceae.</title>
        <authorList>
            <person name="Liu Y."/>
            <person name="Lai Q."/>
            <person name="Shao Z."/>
        </authorList>
    </citation>
    <scope>NUCLEOTIDE SEQUENCE [LARGE SCALE GENOMIC DNA]</scope>
    <source>
        <strain evidence="2 3">GBSy1</strain>
    </source>
</reference>
<organism evidence="2 3">
    <name type="scientific">Aliidiomarina sedimenti</name>
    <dbReference type="NCBI Taxonomy" id="1933879"/>
    <lineage>
        <taxon>Bacteria</taxon>
        <taxon>Pseudomonadati</taxon>
        <taxon>Pseudomonadota</taxon>
        <taxon>Gammaproteobacteria</taxon>
        <taxon>Alteromonadales</taxon>
        <taxon>Idiomarinaceae</taxon>
        <taxon>Aliidiomarina</taxon>
    </lineage>
</organism>
<dbReference type="SUPFAM" id="SSF109604">
    <property type="entry name" value="HD-domain/PDEase-like"/>
    <property type="match status" value="1"/>
</dbReference>
<accession>A0ABY0BY80</accession>
<sequence>MSQSAQFPASSKTESPDRVNVLARRFINYLISLNFARGQFNSEEGLVDDDEAISRELLAVEQKRRAEKAKLSAVQDKVRRDVELRMQKRLYRETAKRLEDQQFIRERVLMLAENTPALLDLMFAPSASSKRVEELSQGLDWLHVGVVKIVNMPPFLDPNDPKRTKINNYRGALNFIGAEDIKVIAPALTMQNWLPPAEPPFTLLRRKLWQHVMATAVVCQRLAELNGKLDPAIAFNTGMFHEMGKVTLARLYLRVFEDVRQKMFEELRSEKTSTRYNALMHVEPDQQFLRDMMLKQERVVTKLLFEGFEMRHLPLAQIYADYAKAKTFEDTSGYSRLLWQANTFSEFRMLHAANLASLDDGKRMFAATRLSGKTIVELRKLNLKKLILTRNRESE</sequence>